<reference evidence="5 6" key="1">
    <citation type="journal article" date="2019" name="Int. J. Syst. Evol. Microbiol.">
        <title>The Global Catalogue of Microorganisms (GCM) 10K type strain sequencing project: providing services to taxonomists for standard genome sequencing and annotation.</title>
        <authorList>
            <consortium name="The Broad Institute Genomics Platform"/>
            <consortium name="The Broad Institute Genome Sequencing Center for Infectious Disease"/>
            <person name="Wu L."/>
            <person name="Ma J."/>
        </authorList>
    </citation>
    <scope>NUCLEOTIDE SEQUENCE [LARGE SCALE GENOMIC DNA]</scope>
    <source>
        <strain evidence="5 6">JCM 13929</strain>
    </source>
</reference>
<evidence type="ECO:0000313" key="6">
    <source>
        <dbReference type="Proteomes" id="UP001500064"/>
    </source>
</evidence>
<evidence type="ECO:0000256" key="1">
    <source>
        <dbReference type="ARBA" id="ARBA00023015"/>
    </source>
</evidence>
<name>A0ABN2EQL7_9ACTN</name>
<dbReference type="EMBL" id="BAAAMU010000004">
    <property type="protein sequence ID" value="GAA1614779.1"/>
    <property type="molecule type" value="Genomic_DNA"/>
</dbReference>
<proteinExistence type="predicted"/>
<dbReference type="RefSeq" id="WP_346101543.1">
    <property type="nucleotide sequence ID" value="NZ_BAAAMU010000004.1"/>
</dbReference>
<dbReference type="Proteomes" id="UP001500064">
    <property type="component" value="Unassembled WGS sequence"/>
</dbReference>
<evidence type="ECO:0000256" key="3">
    <source>
        <dbReference type="ARBA" id="ARBA00023163"/>
    </source>
</evidence>
<feature type="domain" description="HTH luxR-type" evidence="4">
    <location>
        <begin position="14"/>
        <end position="71"/>
    </location>
</feature>
<sequence>MGRGSSGRGFWLLAYALNPREREVLQRMIAGVPSAGIAAELHISASTVQDHLKSLSAEVGVRSRGRLVPHVLGEHYLPNAVL</sequence>
<keyword evidence="2" id="KW-0238">DNA-binding</keyword>
<dbReference type="PRINTS" id="PR00038">
    <property type="entry name" value="HTHLUXR"/>
</dbReference>
<evidence type="ECO:0000259" key="4">
    <source>
        <dbReference type="SMART" id="SM00421"/>
    </source>
</evidence>
<dbReference type="CDD" id="cd06170">
    <property type="entry name" value="LuxR_C_like"/>
    <property type="match status" value="1"/>
</dbReference>
<gene>
    <name evidence="5" type="ORF">GCM10009733_008720</name>
</gene>
<dbReference type="PANTHER" id="PTHR44688">
    <property type="entry name" value="DNA-BINDING TRANSCRIPTIONAL ACTIVATOR DEVR_DOSR"/>
    <property type="match status" value="1"/>
</dbReference>
<evidence type="ECO:0000313" key="5">
    <source>
        <dbReference type="EMBL" id="GAA1614779.1"/>
    </source>
</evidence>
<dbReference type="SUPFAM" id="SSF46894">
    <property type="entry name" value="C-terminal effector domain of the bipartite response regulators"/>
    <property type="match status" value="1"/>
</dbReference>
<dbReference type="SMART" id="SM00421">
    <property type="entry name" value="HTH_LUXR"/>
    <property type="match status" value="1"/>
</dbReference>
<keyword evidence="3" id="KW-0804">Transcription</keyword>
<comment type="caution">
    <text evidence="5">The sequence shown here is derived from an EMBL/GenBank/DDBJ whole genome shotgun (WGS) entry which is preliminary data.</text>
</comment>
<dbReference type="Pfam" id="PF00196">
    <property type="entry name" value="GerE"/>
    <property type="match status" value="1"/>
</dbReference>
<dbReference type="InterPro" id="IPR000792">
    <property type="entry name" value="Tscrpt_reg_LuxR_C"/>
</dbReference>
<dbReference type="InterPro" id="IPR036388">
    <property type="entry name" value="WH-like_DNA-bd_sf"/>
</dbReference>
<dbReference type="InterPro" id="IPR016032">
    <property type="entry name" value="Sig_transdc_resp-reg_C-effctor"/>
</dbReference>
<evidence type="ECO:0000256" key="2">
    <source>
        <dbReference type="ARBA" id="ARBA00023125"/>
    </source>
</evidence>
<dbReference type="Gene3D" id="1.10.10.10">
    <property type="entry name" value="Winged helix-like DNA-binding domain superfamily/Winged helix DNA-binding domain"/>
    <property type="match status" value="1"/>
</dbReference>
<keyword evidence="6" id="KW-1185">Reference proteome</keyword>
<accession>A0ABN2EQL7</accession>
<organism evidence="5 6">
    <name type="scientific">Nonomuraea maheshkhaliensis</name>
    <dbReference type="NCBI Taxonomy" id="419590"/>
    <lineage>
        <taxon>Bacteria</taxon>
        <taxon>Bacillati</taxon>
        <taxon>Actinomycetota</taxon>
        <taxon>Actinomycetes</taxon>
        <taxon>Streptosporangiales</taxon>
        <taxon>Streptosporangiaceae</taxon>
        <taxon>Nonomuraea</taxon>
    </lineage>
</organism>
<protein>
    <recommendedName>
        <fullName evidence="4">HTH luxR-type domain-containing protein</fullName>
    </recommendedName>
</protein>
<dbReference type="PANTHER" id="PTHR44688:SF16">
    <property type="entry name" value="DNA-BINDING TRANSCRIPTIONAL ACTIVATOR DEVR_DOSR"/>
    <property type="match status" value="1"/>
</dbReference>
<keyword evidence="1" id="KW-0805">Transcription regulation</keyword>